<keyword evidence="5" id="KW-1185">Reference proteome</keyword>
<dbReference type="PANTHER" id="PTHR11328:SF36">
    <property type="entry name" value="MELIBIOSE PERMEASE"/>
    <property type="match status" value="1"/>
</dbReference>
<gene>
    <name evidence="4" type="primary">melB</name>
    <name evidence="4" type="ORF">BN85305650</name>
</gene>
<dbReference type="Proteomes" id="UP000032737">
    <property type="component" value="Chromosome"/>
</dbReference>
<feature type="transmembrane region" description="Helical" evidence="3">
    <location>
        <begin position="151"/>
        <end position="171"/>
    </location>
</feature>
<dbReference type="HOGENOM" id="CLU_027408_0_3_14"/>
<protein>
    <submittedName>
        <fullName evidence="4">Na+/melibiose symporter</fullName>
    </submittedName>
</protein>
<reference evidence="4 5" key="1">
    <citation type="journal article" date="2013" name="J. Mol. Microbiol. Biotechnol.">
        <title>Analysis of the Complete Genomes of Acholeplasma brassicae , A. palmae and A. laidlawii and Their Comparison to the Obligate Parasites from ' Candidatus Phytoplasma'.</title>
        <authorList>
            <person name="Kube M."/>
            <person name="Siewert C."/>
            <person name="Migdoll A.M."/>
            <person name="Duduk B."/>
            <person name="Holz S."/>
            <person name="Rabus R."/>
            <person name="Seemuller E."/>
            <person name="Mitrovic J."/>
            <person name="Muller I."/>
            <person name="Buttner C."/>
            <person name="Reinhardt R."/>
        </authorList>
    </citation>
    <scope>NUCLEOTIDE SEQUENCE [LARGE SCALE GENOMIC DNA]</scope>
    <source>
        <strain evidence="5">0502</strain>
    </source>
</reference>
<dbReference type="Pfam" id="PF13347">
    <property type="entry name" value="MFS_2"/>
    <property type="match status" value="1"/>
</dbReference>
<dbReference type="Gene3D" id="1.20.1250.20">
    <property type="entry name" value="MFS general substrate transporter like domains"/>
    <property type="match status" value="2"/>
</dbReference>
<keyword evidence="2" id="KW-0769">Symport</keyword>
<proteinExistence type="predicted"/>
<feature type="transmembrane region" description="Helical" evidence="3">
    <location>
        <begin position="80"/>
        <end position="99"/>
    </location>
</feature>
<dbReference type="STRING" id="61635.BN85305650"/>
<dbReference type="AlphaFoldDB" id="U4KN09"/>
<keyword evidence="1" id="KW-0813">Transport</keyword>
<dbReference type="OrthoDB" id="9764596at2"/>
<dbReference type="SUPFAM" id="SSF103473">
    <property type="entry name" value="MFS general substrate transporter"/>
    <property type="match status" value="1"/>
</dbReference>
<dbReference type="InterPro" id="IPR001927">
    <property type="entry name" value="Na/Gal_symport"/>
</dbReference>
<keyword evidence="3" id="KW-0472">Membrane</keyword>
<feature type="transmembrane region" description="Helical" evidence="3">
    <location>
        <begin position="297"/>
        <end position="315"/>
    </location>
</feature>
<feature type="transmembrane region" description="Helical" evidence="3">
    <location>
        <begin position="7"/>
        <end position="29"/>
    </location>
</feature>
<dbReference type="GO" id="GO:0015293">
    <property type="term" value="F:symporter activity"/>
    <property type="evidence" value="ECO:0007669"/>
    <property type="project" value="UniProtKB-KW"/>
</dbReference>
<organism evidence="4 5">
    <name type="scientific">Acholeplasma brassicae</name>
    <dbReference type="NCBI Taxonomy" id="61635"/>
    <lineage>
        <taxon>Bacteria</taxon>
        <taxon>Bacillati</taxon>
        <taxon>Mycoplasmatota</taxon>
        <taxon>Mollicutes</taxon>
        <taxon>Acholeplasmatales</taxon>
        <taxon>Acholeplasmataceae</taxon>
        <taxon>Acholeplasma</taxon>
    </lineage>
</organism>
<dbReference type="GO" id="GO:0008643">
    <property type="term" value="P:carbohydrate transport"/>
    <property type="evidence" value="ECO:0007669"/>
    <property type="project" value="InterPro"/>
</dbReference>
<dbReference type="GO" id="GO:0005886">
    <property type="term" value="C:plasma membrane"/>
    <property type="evidence" value="ECO:0007669"/>
    <property type="project" value="TreeGrafter"/>
</dbReference>
<dbReference type="GO" id="GO:0006814">
    <property type="term" value="P:sodium ion transport"/>
    <property type="evidence" value="ECO:0007669"/>
    <property type="project" value="InterPro"/>
</dbReference>
<feature type="transmembrane region" description="Helical" evidence="3">
    <location>
        <begin position="183"/>
        <end position="205"/>
    </location>
</feature>
<dbReference type="KEGG" id="abra:BN85305650"/>
<feature type="transmembrane region" description="Helical" evidence="3">
    <location>
        <begin position="232"/>
        <end position="254"/>
    </location>
</feature>
<dbReference type="PANTHER" id="PTHR11328">
    <property type="entry name" value="MAJOR FACILITATOR SUPERFAMILY DOMAIN-CONTAINING PROTEIN"/>
    <property type="match status" value="1"/>
</dbReference>
<dbReference type="NCBIfam" id="TIGR00792">
    <property type="entry name" value="gph"/>
    <property type="match status" value="1"/>
</dbReference>
<dbReference type="InterPro" id="IPR039672">
    <property type="entry name" value="MFS_2"/>
</dbReference>
<name>U4KN09_9MOLU</name>
<evidence type="ECO:0000256" key="3">
    <source>
        <dbReference type="SAM" id="Phobius"/>
    </source>
</evidence>
<dbReference type="InterPro" id="IPR036259">
    <property type="entry name" value="MFS_trans_sf"/>
</dbReference>
<dbReference type="CDD" id="cd17332">
    <property type="entry name" value="MFS_MelB_like"/>
    <property type="match status" value="1"/>
</dbReference>
<dbReference type="EMBL" id="FO681348">
    <property type="protein sequence ID" value="CCV65586.1"/>
    <property type="molecule type" value="Genomic_DNA"/>
</dbReference>
<keyword evidence="3" id="KW-0812">Transmembrane</keyword>
<accession>U4KN09</accession>
<dbReference type="RefSeq" id="WP_030004446.1">
    <property type="nucleotide sequence ID" value="NC_022549.1"/>
</dbReference>
<evidence type="ECO:0000313" key="4">
    <source>
        <dbReference type="EMBL" id="CCV65586.1"/>
    </source>
</evidence>
<feature type="transmembrane region" description="Helical" evidence="3">
    <location>
        <begin position="369"/>
        <end position="391"/>
    </location>
</feature>
<evidence type="ECO:0000256" key="2">
    <source>
        <dbReference type="ARBA" id="ARBA00022847"/>
    </source>
</evidence>
<feature type="transmembrane region" description="Helical" evidence="3">
    <location>
        <begin position="105"/>
        <end position="130"/>
    </location>
</feature>
<evidence type="ECO:0000256" key="1">
    <source>
        <dbReference type="ARBA" id="ARBA00022448"/>
    </source>
</evidence>
<sequence>MKNQNVLSFGIGTLGRDMVYTLISMYLTFYLTDVLDLTNQSLGVFTVLIVVVRVFDAFNDPFMGVVVDNTKTRWGKFKPWILIGLIGSAIATLLIFFPIKPKGLLLYVSFFVAYLFWEIFYTMNDIAYWSMMPALSNDSKEKEKIGASARIFANIGLFFVVGSIVPLTNLFSRLFDDNLILGYFMFALLVVWVMVIFQLVTLYYVKEKNTYKIREKTKVKEMFYILFKNDQLMITALAMTMFMTGYMITTSFGLHYFKYVMNNEGLYSIFGVILGVSQIIALGSFSYFSKRFSRKQLYRYSTFLVIIGYLLFYFLPTNIIYVGLAALLLFFGQGYLQLLILVFLSDTVEYGHYKLRRRNESVSFSVQPFINKLSGAIASGVVLVTAILSGINEATSASEVRTEGILLIKTMMLIIPLILIIFSFLIYVKFYKIDEPFYRKIVSTIEEREQQK</sequence>
<feature type="transmembrane region" description="Helical" evidence="3">
    <location>
        <begin position="321"/>
        <end position="348"/>
    </location>
</feature>
<evidence type="ECO:0000313" key="5">
    <source>
        <dbReference type="Proteomes" id="UP000032737"/>
    </source>
</evidence>
<feature type="transmembrane region" description="Helical" evidence="3">
    <location>
        <begin position="266"/>
        <end position="285"/>
    </location>
</feature>
<keyword evidence="3" id="KW-1133">Transmembrane helix</keyword>
<feature type="transmembrane region" description="Helical" evidence="3">
    <location>
        <begin position="411"/>
        <end position="430"/>
    </location>
</feature>
<feature type="transmembrane region" description="Helical" evidence="3">
    <location>
        <begin position="41"/>
        <end position="59"/>
    </location>
</feature>